<proteinExistence type="inferred from homology"/>
<evidence type="ECO:0000256" key="11">
    <source>
        <dbReference type="ARBA" id="ARBA00023136"/>
    </source>
</evidence>
<evidence type="ECO:0000256" key="13">
    <source>
        <dbReference type="SAM" id="Phobius"/>
    </source>
</evidence>
<keyword evidence="6 12" id="KW-0812">Transmembrane</keyword>
<dbReference type="GO" id="GO:0015986">
    <property type="term" value="P:proton motive force-driven ATP synthesis"/>
    <property type="evidence" value="ECO:0007669"/>
    <property type="project" value="InterPro"/>
</dbReference>
<dbReference type="InterPro" id="IPR001421">
    <property type="entry name" value="ATP8_metazoa"/>
</dbReference>
<dbReference type="GO" id="GO:0015078">
    <property type="term" value="F:proton transmembrane transporter activity"/>
    <property type="evidence" value="ECO:0007669"/>
    <property type="project" value="InterPro"/>
</dbReference>
<evidence type="ECO:0000256" key="7">
    <source>
        <dbReference type="ARBA" id="ARBA00022781"/>
    </source>
</evidence>
<reference evidence="14" key="1">
    <citation type="submission" date="2021-02" db="EMBL/GenBank/DDBJ databases">
        <title>The mitochondrial genome of Empria lii.</title>
        <authorList>
            <person name="Niu G."/>
        </authorList>
    </citation>
    <scope>NUCLEOTIDE SEQUENCE</scope>
</reference>
<keyword evidence="4 12" id="KW-0813">Transport</keyword>
<geneLocation type="mitochondrion" evidence="14"/>
<dbReference type="GO" id="GO:0045259">
    <property type="term" value="C:proton-transporting ATP synthase complex"/>
    <property type="evidence" value="ECO:0007669"/>
    <property type="project" value="UniProtKB-KW"/>
</dbReference>
<dbReference type="GO" id="GO:0031966">
    <property type="term" value="C:mitochondrial membrane"/>
    <property type="evidence" value="ECO:0007669"/>
    <property type="project" value="UniProtKB-SubCell"/>
</dbReference>
<keyword evidence="5 12" id="KW-0138">CF(0)</keyword>
<keyword evidence="7 12" id="KW-0375">Hydrogen ion transport</keyword>
<organism evidence="14">
    <name type="scientific">Empria sp</name>
    <dbReference type="NCBI Taxonomy" id="2821552"/>
    <lineage>
        <taxon>Eukaryota</taxon>
        <taxon>Metazoa</taxon>
        <taxon>Ecdysozoa</taxon>
        <taxon>Arthropoda</taxon>
        <taxon>Hexapoda</taxon>
        <taxon>Insecta</taxon>
        <taxon>Pterygota</taxon>
        <taxon>Neoptera</taxon>
        <taxon>Endopterygota</taxon>
        <taxon>Hymenoptera</taxon>
        <taxon>Tenthredinoidea</taxon>
        <taxon>Tenthredinidae</taxon>
        <taxon>Allantinae</taxon>
        <taxon>Empria</taxon>
    </lineage>
</organism>
<evidence type="ECO:0000313" key="14">
    <source>
        <dbReference type="EMBL" id="QTH79111.1"/>
    </source>
</evidence>
<keyword evidence="8 13" id="KW-1133">Transmembrane helix</keyword>
<evidence type="ECO:0000256" key="10">
    <source>
        <dbReference type="ARBA" id="ARBA00023128"/>
    </source>
</evidence>
<evidence type="ECO:0000256" key="6">
    <source>
        <dbReference type="ARBA" id="ARBA00022692"/>
    </source>
</evidence>
<comment type="subcellular location">
    <subcellularLocation>
        <location evidence="1 12">Mitochondrion membrane</location>
        <topology evidence="1 12">Single-pass membrane protein</topology>
    </subcellularLocation>
</comment>
<evidence type="ECO:0000256" key="5">
    <source>
        <dbReference type="ARBA" id="ARBA00022547"/>
    </source>
</evidence>
<evidence type="ECO:0000256" key="3">
    <source>
        <dbReference type="ARBA" id="ARBA00011291"/>
    </source>
</evidence>
<sequence length="56" mass="7057">MPQMFPLNWIFLFFFFIIIFNIFNILNYYNFMNKTNNNLIVKKKLNSSMKLLIWKW</sequence>
<keyword evidence="10 12" id="KW-0496">Mitochondrion</keyword>
<evidence type="ECO:0000256" key="2">
    <source>
        <dbReference type="ARBA" id="ARBA00008892"/>
    </source>
</evidence>
<keyword evidence="9 12" id="KW-0406">Ion transport</keyword>
<evidence type="ECO:0000256" key="4">
    <source>
        <dbReference type="ARBA" id="ARBA00022448"/>
    </source>
</evidence>
<name>A0A8A6C6H4_9HYME</name>
<dbReference type="AlphaFoldDB" id="A0A8A6C6H4"/>
<evidence type="ECO:0000256" key="9">
    <source>
        <dbReference type="ARBA" id="ARBA00023065"/>
    </source>
</evidence>
<accession>A0A8A6C6H4</accession>
<evidence type="ECO:0000256" key="1">
    <source>
        <dbReference type="ARBA" id="ARBA00004304"/>
    </source>
</evidence>
<dbReference type="Pfam" id="PF00895">
    <property type="entry name" value="ATP-synt_8"/>
    <property type="match status" value="1"/>
</dbReference>
<feature type="transmembrane region" description="Helical" evidence="13">
    <location>
        <begin position="6"/>
        <end position="26"/>
    </location>
</feature>
<comment type="similarity">
    <text evidence="2 12">Belongs to the ATPase protein 8 family.</text>
</comment>
<gene>
    <name evidence="14" type="primary">ATP8</name>
</gene>
<comment type="subunit">
    <text evidence="3">F-type ATPases have 2 components, CF(1) - the catalytic core - and CF(0) - the membrane proton channel.</text>
</comment>
<dbReference type="EMBL" id="MW632124">
    <property type="protein sequence ID" value="QTH79111.1"/>
    <property type="molecule type" value="Genomic_DNA"/>
</dbReference>
<keyword evidence="11 13" id="KW-0472">Membrane</keyword>
<protein>
    <recommendedName>
        <fullName evidence="12">ATP synthase complex subunit 8</fullName>
    </recommendedName>
</protein>
<evidence type="ECO:0000256" key="8">
    <source>
        <dbReference type="ARBA" id="ARBA00022989"/>
    </source>
</evidence>
<evidence type="ECO:0000256" key="12">
    <source>
        <dbReference type="RuleBase" id="RU003661"/>
    </source>
</evidence>